<reference evidence="3 4" key="1">
    <citation type="submission" date="2023-09" db="EMBL/GenBank/DDBJ databases">
        <authorList>
            <person name="Rey-Velasco X."/>
        </authorList>
    </citation>
    <scope>NUCLEOTIDE SEQUENCE [LARGE SCALE GENOMIC DNA]</scope>
    <source>
        <strain evidence="3 4">P117</strain>
    </source>
</reference>
<dbReference type="RefSeq" id="WP_311368407.1">
    <property type="nucleotide sequence ID" value="NZ_JAVRHX010000002.1"/>
</dbReference>
<feature type="domain" description="Peptidase S33 tripeptidyl aminopeptidase-like C-terminal" evidence="2">
    <location>
        <begin position="400"/>
        <end position="484"/>
    </location>
</feature>
<dbReference type="InterPro" id="IPR013595">
    <property type="entry name" value="Pept_S33_TAP-like_C"/>
</dbReference>
<gene>
    <name evidence="3" type="ORF">RM552_08555</name>
</gene>
<keyword evidence="3" id="KW-0378">Hydrolase</keyword>
<dbReference type="Proteomes" id="UP001253545">
    <property type="component" value="Unassembled WGS sequence"/>
</dbReference>
<evidence type="ECO:0000259" key="1">
    <source>
        <dbReference type="Pfam" id="PF00561"/>
    </source>
</evidence>
<name>A0ABU2ZQJ0_9ALTE</name>
<keyword evidence="4" id="KW-1185">Reference proteome</keyword>
<dbReference type="InterPro" id="IPR029058">
    <property type="entry name" value="AB_hydrolase_fold"/>
</dbReference>
<evidence type="ECO:0000313" key="4">
    <source>
        <dbReference type="Proteomes" id="UP001253545"/>
    </source>
</evidence>
<dbReference type="SUPFAM" id="SSF53474">
    <property type="entry name" value="alpha/beta-Hydrolases"/>
    <property type="match status" value="1"/>
</dbReference>
<feature type="domain" description="AB hydrolase-1" evidence="1">
    <location>
        <begin position="108"/>
        <end position="245"/>
    </location>
</feature>
<dbReference type="PROSITE" id="PS51257">
    <property type="entry name" value="PROKAR_LIPOPROTEIN"/>
    <property type="match status" value="1"/>
</dbReference>
<dbReference type="GO" id="GO:0016787">
    <property type="term" value="F:hydrolase activity"/>
    <property type="evidence" value="ECO:0007669"/>
    <property type="project" value="UniProtKB-KW"/>
</dbReference>
<dbReference type="Pfam" id="PF00561">
    <property type="entry name" value="Abhydrolase_1"/>
    <property type="match status" value="1"/>
</dbReference>
<organism evidence="3 4">
    <name type="scientific">Glaciecola petra</name>
    <dbReference type="NCBI Taxonomy" id="3075602"/>
    <lineage>
        <taxon>Bacteria</taxon>
        <taxon>Pseudomonadati</taxon>
        <taxon>Pseudomonadota</taxon>
        <taxon>Gammaproteobacteria</taxon>
        <taxon>Alteromonadales</taxon>
        <taxon>Alteromonadaceae</taxon>
        <taxon>Glaciecola</taxon>
    </lineage>
</organism>
<dbReference type="EMBL" id="JAVRHX010000002">
    <property type="protein sequence ID" value="MDT0594887.1"/>
    <property type="molecule type" value="Genomic_DNA"/>
</dbReference>
<evidence type="ECO:0000313" key="3">
    <source>
        <dbReference type="EMBL" id="MDT0594887.1"/>
    </source>
</evidence>
<dbReference type="InterPro" id="IPR000073">
    <property type="entry name" value="AB_hydrolase_1"/>
</dbReference>
<dbReference type="Gene3D" id="3.40.50.1820">
    <property type="entry name" value="alpha/beta hydrolase"/>
    <property type="match status" value="2"/>
</dbReference>
<accession>A0ABU2ZQJ0</accession>
<protein>
    <submittedName>
        <fullName evidence="3">Alpha/beta fold hydrolase</fullName>
    </submittedName>
</protein>
<dbReference type="Pfam" id="PF08386">
    <property type="entry name" value="Abhydrolase_4"/>
    <property type="match status" value="1"/>
</dbReference>
<sequence>MVATLAKINKADLTINKPLLFIFLSFLILTGCDEERALAPIAFNKANTLQLQYKCPDVLPNIGGDLCGLYSVPLNWLSPKADKINVFLRAFPLPKTDKNESNGQLWLLDGGPGASGATFSDPKFVDLVHGMGWDLFIPTHRGVGFSNHLNCNINYQPLDEMFVQICAPELINAYSDNLDWFGAVGAAHDLDYLIRANNPNKVPVVVMGTSYGTFLTQRFIQLFEGTIDAAVLMSGISLEPKFEITANEQEKTLKRMLLKCDEMPKCAALFETSAYQTATDLIVNDAWQMCEFTKTNPQSVSFIIGSLASNSALRKDLPLTIKRLNNCDKQDIVKLQKTLTLIQKNQQRQNKQLFQFNPLMLHHQIFTELLSKHTSKRKQALLPQNPLLMSIVETYINLQHAWPTQAPPISLPNTLKTKLPILVMHGGLDMQAPLQWFEEIEQQLTRANQHAILFPDAGHGTPNYTKLANEENCSWKIVESFMENRNEQLNTECLHDVKPITFAVE</sequence>
<comment type="caution">
    <text evidence="3">The sequence shown here is derived from an EMBL/GenBank/DDBJ whole genome shotgun (WGS) entry which is preliminary data.</text>
</comment>
<evidence type="ECO:0000259" key="2">
    <source>
        <dbReference type="Pfam" id="PF08386"/>
    </source>
</evidence>
<proteinExistence type="predicted"/>